<evidence type="ECO:0000256" key="2">
    <source>
        <dbReference type="ARBA" id="ARBA00022475"/>
    </source>
</evidence>
<keyword evidence="2" id="KW-1003">Cell membrane</keyword>
<dbReference type="InterPro" id="IPR001640">
    <property type="entry name" value="Lgt"/>
</dbReference>
<feature type="transmembrane region" description="Helical" evidence="7">
    <location>
        <begin position="53"/>
        <end position="74"/>
    </location>
</feature>
<keyword evidence="5 7" id="KW-1133">Transmembrane helix</keyword>
<reference evidence="9" key="1">
    <citation type="journal article" date="2015" name="Genome Announc.">
        <title>High-Quality Draft Genome Sequence of Desulfovibrio carbinoliphilus FW-101-2B, an Organic Acid-Oxidizing Sulfate-Reducing Bacterium Isolated from Uranium(VI)-Contaminated Groundwater.</title>
        <authorList>
            <person name="Ramsay B.D."/>
            <person name="Hwang C."/>
            <person name="Woo H.L."/>
            <person name="Carroll S.L."/>
            <person name="Lucas S."/>
            <person name="Han J."/>
            <person name="Lapidus A.L."/>
            <person name="Cheng J.F."/>
            <person name="Goodwin L.A."/>
            <person name="Pitluck S."/>
            <person name="Peters L."/>
            <person name="Chertkov O."/>
            <person name="Held B."/>
            <person name="Detter J.C."/>
            <person name="Han C.S."/>
            <person name="Tapia R."/>
            <person name="Land M.L."/>
            <person name="Hauser L.J."/>
            <person name="Kyrpides N.C."/>
            <person name="Ivanova N.N."/>
            <person name="Mikhailova N."/>
            <person name="Pagani I."/>
            <person name="Woyke T."/>
            <person name="Arkin A.P."/>
            <person name="Dehal P."/>
            <person name="Chivian D."/>
            <person name="Criddle C.S."/>
            <person name="Wu W."/>
            <person name="Chakraborty R."/>
            <person name="Hazen T.C."/>
            <person name="Fields M.W."/>
        </authorList>
    </citation>
    <scope>NUCLEOTIDE SEQUENCE [LARGE SCALE GENOMIC DNA]</scope>
    <source>
        <strain evidence="9">FW-101-2B</strain>
    </source>
</reference>
<evidence type="ECO:0000256" key="7">
    <source>
        <dbReference type="SAM" id="Phobius"/>
    </source>
</evidence>
<dbReference type="GO" id="GO:0042158">
    <property type="term" value="P:lipoprotein biosynthetic process"/>
    <property type="evidence" value="ECO:0007669"/>
    <property type="project" value="InterPro"/>
</dbReference>
<dbReference type="Proteomes" id="UP000004662">
    <property type="component" value="Chromosome"/>
</dbReference>
<dbReference type="EMBL" id="CM001368">
    <property type="protein sequence ID" value="EHJ47356.1"/>
    <property type="molecule type" value="Genomic_DNA"/>
</dbReference>
<keyword evidence="6 7" id="KW-0472">Membrane</keyword>
<sequence length="279" mass="29186">MGGFLAFLLSRATGMDAFALLQAGYLLLGLTGLAVVLGFTRRELAGNPDRGRYLLVFLASLPFGLAGARLIPIVQDAVAAGRLTPGIVLTGGLVFYGGALAILLAMRLCCRLLGLSPWPLLDAVCLYAPLGHAFGRLGCFFGGCCFGSETQCPLGVRFPAGSPVFLQERLAGLLPEGAVASLPVHPSQLYEAVGNVALFGILSLFSRRSGGLPPGRLATAYLLGYAVLRFCLEFWRGDALRGVYCGISASQYVALAVACGAATVLWRARRPAPGPLHSA</sequence>
<dbReference type="Pfam" id="PF01790">
    <property type="entry name" value="LGT"/>
    <property type="match status" value="1"/>
</dbReference>
<evidence type="ECO:0000256" key="1">
    <source>
        <dbReference type="ARBA" id="ARBA00007150"/>
    </source>
</evidence>
<organism evidence="8 9">
    <name type="scientific">Solidesulfovibrio carbinoliphilus subsp. oakridgensis</name>
    <dbReference type="NCBI Taxonomy" id="694327"/>
    <lineage>
        <taxon>Bacteria</taxon>
        <taxon>Pseudomonadati</taxon>
        <taxon>Thermodesulfobacteriota</taxon>
        <taxon>Desulfovibrionia</taxon>
        <taxon>Desulfovibrionales</taxon>
        <taxon>Desulfovibrionaceae</taxon>
        <taxon>Solidesulfovibrio</taxon>
    </lineage>
</organism>
<comment type="similarity">
    <text evidence="1">Belongs to the Lgt family.</text>
</comment>
<dbReference type="GO" id="GO:0005886">
    <property type="term" value="C:plasma membrane"/>
    <property type="evidence" value="ECO:0007669"/>
    <property type="project" value="InterPro"/>
</dbReference>
<evidence type="ECO:0000256" key="5">
    <source>
        <dbReference type="ARBA" id="ARBA00022989"/>
    </source>
</evidence>
<dbReference type="RefSeq" id="WP_009180760.1">
    <property type="nucleotide sequence ID" value="NZ_CM001368.1"/>
</dbReference>
<dbReference type="HOGENOM" id="CLU_013386_1_2_7"/>
<keyword evidence="9" id="KW-1185">Reference proteome</keyword>
<dbReference type="GO" id="GO:0008961">
    <property type="term" value="F:phosphatidylglycerol-prolipoprotein diacylglyceryl transferase activity"/>
    <property type="evidence" value="ECO:0007669"/>
    <property type="project" value="InterPro"/>
</dbReference>
<dbReference type="STRING" id="694327.DFW101_1347"/>
<evidence type="ECO:0000313" key="9">
    <source>
        <dbReference type="Proteomes" id="UP000004662"/>
    </source>
</evidence>
<dbReference type="PANTHER" id="PTHR30589">
    <property type="entry name" value="PROLIPOPROTEIN DIACYLGLYCERYL TRANSFERASE"/>
    <property type="match status" value="1"/>
</dbReference>
<dbReference type="AlphaFoldDB" id="G7Q7P7"/>
<dbReference type="PANTHER" id="PTHR30589:SF0">
    <property type="entry name" value="PHOSPHATIDYLGLYCEROL--PROLIPOPROTEIN DIACYLGLYCERYL TRANSFERASE"/>
    <property type="match status" value="1"/>
</dbReference>
<accession>G7Q7P7</accession>
<proteinExistence type="inferred from homology"/>
<dbReference type="eggNOG" id="COG0682">
    <property type="taxonomic scope" value="Bacteria"/>
</dbReference>
<name>G7Q7P7_9BACT</name>
<evidence type="ECO:0000256" key="6">
    <source>
        <dbReference type="ARBA" id="ARBA00023136"/>
    </source>
</evidence>
<feature type="transmembrane region" description="Helical" evidence="7">
    <location>
        <begin position="86"/>
        <end position="106"/>
    </location>
</feature>
<protein>
    <submittedName>
        <fullName evidence="8">Prolipoprotein diacylglyceryl transferase</fullName>
    </submittedName>
</protein>
<keyword evidence="3 8" id="KW-0808">Transferase</keyword>
<gene>
    <name evidence="8" type="ORF">DFW101_1347</name>
</gene>
<evidence type="ECO:0000313" key="8">
    <source>
        <dbReference type="EMBL" id="EHJ47356.1"/>
    </source>
</evidence>
<dbReference type="OrthoDB" id="871140at2"/>
<evidence type="ECO:0000256" key="3">
    <source>
        <dbReference type="ARBA" id="ARBA00022679"/>
    </source>
</evidence>
<evidence type="ECO:0000256" key="4">
    <source>
        <dbReference type="ARBA" id="ARBA00022692"/>
    </source>
</evidence>
<feature type="transmembrane region" description="Helical" evidence="7">
    <location>
        <begin position="24"/>
        <end position="41"/>
    </location>
</feature>
<keyword evidence="4 7" id="KW-0812">Transmembrane</keyword>